<dbReference type="EMBL" id="CP102453">
    <property type="protein sequence ID" value="UUX33731.1"/>
    <property type="molecule type" value="Genomic_DNA"/>
</dbReference>
<evidence type="ECO:0000313" key="2">
    <source>
        <dbReference type="EMBL" id="UUX33731.1"/>
    </source>
</evidence>
<feature type="domain" description="Csm6 CARF" evidence="1">
    <location>
        <begin position="69"/>
        <end position="167"/>
    </location>
</feature>
<proteinExistence type="predicted"/>
<keyword evidence="3" id="KW-1185">Reference proteome</keyword>
<gene>
    <name evidence="2" type="ORF">NRE15_12700</name>
</gene>
<name>A0ABY5P4Q0_9LACT</name>
<protein>
    <recommendedName>
        <fullName evidence="1">Csm6 CARF domain-containing protein</fullName>
    </recommendedName>
</protein>
<sequence length="416" mass="47866">MTTLISFVGDTDPIRGFHDGGILHITRHKRPDKIVLLHSQHSLSKHENIHLAINSISPDYQPEIMIDDEIIEDNRVFLFDEMFKHVSVVIDKYKNTDDHILLNLTSGTPQMIAGLFAYVQIFGLNIDAYQVLTPLRSSNEGLPHDTKESIDVLIELNEDNKIDSSNRLIEVNGQNIRQSLLQKSFRELIDVYEFLGALNILENESDIFSNQGKLIINLSKVANAIRFQNVLPDLQSKLGINKEIQKYFSCFTILDIQAERELVSEALVRGKNLAEAIAIKYIENQYPGLLKEDNKKYYLDTNHTKYIEIEGIYNKKRSGIAKLNPKTTISSHLLLYILEVVDETGKFQMVFKQVLDKTRERNTVAHSIDPIDPKNVDLQGLVDDCWQLLLFIDNRLRPYRNYKETLKQDILNFAQQ</sequence>
<reference evidence="2 3" key="1">
    <citation type="submission" date="2022-08" db="EMBL/GenBank/DDBJ databases">
        <title>Aerococcaceae sp. nov isolated from spoiled eye mask.</title>
        <authorList>
            <person name="Zhou G."/>
            <person name="Xie X.-B."/>
            <person name="Shi Q.-S."/>
            <person name="Wang Y.-S."/>
            <person name="Wen X."/>
            <person name="Peng H."/>
            <person name="Yang X.-J."/>
            <person name="Tao H.-B."/>
            <person name="Huang X.-M."/>
        </authorList>
    </citation>
    <scope>NUCLEOTIDE SEQUENCE [LARGE SCALE GENOMIC DNA]</scope>
    <source>
        <strain evidence="3">DM20194951</strain>
    </source>
</reference>
<dbReference type="Gene3D" id="3.40.50.10770">
    <property type="entry name" value="Hypothetical protein VC1899 like domain (Restriction endonuclease-like)"/>
    <property type="match status" value="1"/>
</dbReference>
<accession>A0ABY5P4Q0</accession>
<organism evidence="2 3">
    <name type="scientific">Fundicoccus culcitae</name>
    <dbReference type="NCBI Taxonomy" id="2969821"/>
    <lineage>
        <taxon>Bacteria</taxon>
        <taxon>Bacillati</taxon>
        <taxon>Bacillota</taxon>
        <taxon>Bacilli</taxon>
        <taxon>Lactobacillales</taxon>
        <taxon>Aerococcaceae</taxon>
        <taxon>Fundicoccus</taxon>
    </lineage>
</organism>
<dbReference type="InterPro" id="IPR053955">
    <property type="entry name" value="Csm6_CARF"/>
</dbReference>
<dbReference type="RefSeq" id="WP_313793234.1">
    <property type="nucleotide sequence ID" value="NZ_CP102453.1"/>
</dbReference>
<dbReference type="Proteomes" id="UP001315967">
    <property type="component" value="Chromosome"/>
</dbReference>
<dbReference type="Pfam" id="PF22208">
    <property type="entry name" value="Cas_Csm6_CARF"/>
    <property type="match status" value="1"/>
</dbReference>
<dbReference type="NCBIfam" id="TIGR02672">
    <property type="entry name" value="cas_csm6"/>
    <property type="match status" value="1"/>
</dbReference>
<dbReference type="InterPro" id="IPR013489">
    <property type="entry name" value="CRISPR-assoc_prot_Csm6"/>
</dbReference>
<evidence type="ECO:0000259" key="1">
    <source>
        <dbReference type="Pfam" id="PF22208"/>
    </source>
</evidence>
<evidence type="ECO:0000313" key="3">
    <source>
        <dbReference type="Proteomes" id="UP001315967"/>
    </source>
</evidence>